<evidence type="ECO:0000313" key="2">
    <source>
        <dbReference type="EMBL" id="CAD1835017.1"/>
    </source>
</evidence>
<dbReference type="InterPro" id="IPR043502">
    <property type="entry name" value="DNA/RNA_pol_sf"/>
</dbReference>
<protein>
    <recommendedName>
        <fullName evidence="1">Reverse transcriptase domain-containing protein</fullName>
    </recommendedName>
</protein>
<dbReference type="PANTHER" id="PTHR31635:SF196">
    <property type="entry name" value="REVERSE TRANSCRIPTASE DOMAIN-CONTAINING PROTEIN-RELATED"/>
    <property type="match status" value="1"/>
</dbReference>
<dbReference type="PANTHER" id="PTHR31635">
    <property type="entry name" value="REVERSE TRANSCRIPTASE DOMAIN-CONTAINING PROTEIN-RELATED"/>
    <property type="match status" value="1"/>
</dbReference>
<dbReference type="Pfam" id="PF00078">
    <property type="entry name" value="RVT_1"/>
    <property type="match status" value="1"/>
</dbReference>
<accession>A0A6V7PW67</accession>
<evidence type="ECO:0000259" key="1">
    <source>
        <dbReference type="PROSITE" id="PS50878"/>
    </source>
</evidence>
<gene>
    <name evidence="2" type="ORF">CB5_LOCUS18228</name>
</gene>
<dbReference type="InterPro" id="IPR000477">
    <property type="entry name" value="RT_dom"/>
</dbReference>
<feature type="domain" description="Reverse transcriptase" evidence="1">
    <location>
        <begin position="1"/>
        <end position="283"/>
    </location>
</feature>
<dbReference type="EMBL" id="LR862153">
    <property type="protein sequence ID" value="CAD1835017.1"/>
    <property type="molecule type" value="Genomic_DNA"/>
</dbReference>
<dbReference type="CDD" id="cd01650">
    <property type="entry name" value="RT_nLTR_like"/>
    <property type="match status" value="1"/>
</dbReference>
<dbReference type="AlphaFoldDB" id="A0A6V7PW67"/>
<proteinExistence type="predicted"/>
<name>A0A6V7PW67_ANACO</name>
<dbReference type="SUPFAM" id="SSF56672">
    <property type="entry name" value="DNA/RNA polymerases"/>
    <property type="match status" value="1"/>
</dbReference>
<reference evidence="2" key="1">
    <citation type="submission" date="2020-07" db="EMBL/GenBank/DDBJ databases">
        <authorList>
            <person name="Lin J."/>
        </authorList>
    </citation>
    <scope>NUCLEOTIDE SEQUENCE</scope>
</reference>
<dbReference type="PROSITE" id="PS50878">
    <property type="entry name" value="RT_POL"/>
    <property type="match status" value="1"/>
</dbReference>
<organism evidence="2">
    <name type="scientific">Ananas comosus var. bracteatus</name>
    <name type="common">red pineapple</name>
    <dbReference type="NCBI Taxonomy" id="296719"/>
    <lineage>
        <taxon>Eukaryota</taxon>
        <taxon>Viridiplantae</taxon>
        <taxon>Streptophyta</taxon>
        <taxon>Embryophyta</taxon>
        <taxon>Tracheophyta</taxon>
        <taxon>Spermatophyta</taxon>
        <taxon>Magnoliopsida</taxon>
        <taxon>Liliopsida</taxon>
        <taxon>Poales</taxon>
        <taxon>Bromeliaceae</taxon>
        <taxon>Bromelioideae</taxon>
        <taxon>Ananas</taxon>
    </lineage>
</organism>
<sequence>MAKIISKVLASRLQPPLQYLINPYQSAFIKGHHILDNFYTAHILTHHLHSTKQKAALLKIDFERAFDNVSWDFLLKLLKARGFGEIWIRWINDLLRSTSSVVLLNGALGESFPCKRGMRQGDPLSSLPFILCIDVLYRMLQAVTSSNYLPTLAIGDVKLLTLQFVDDVLLFFDSSIRSAATIKIILQAFSESSGLKINYNKSALIPVHLPAYQASSLANSFNCPTQSFPLKHMAGLDTQRAGFCCVPGRDRLLLSPKQLLKSDYLPLLEKIDTRLAGWKGTTLSRGGRLVLLNSGITSIPAFFLLELPTSSLGDKSNRQNL</sequence>